<evidence type="ECO:0000256" key="5">
    <source>
        <dbReference type="ARBA" id="ARBA00010810"/>
    </source>
</evidence>
<reference evidence="19 20" key="1">
    <citation type="submission" date="2016-11" db="EMBL/GenBank/DDBJ databases">
        <title>The macronuclear genome of Stentor coeruleus: a giant cell with tiny introns.</title>
        <authorList>
            <person name="Slabodnick M."/>
            <person name="Ruby J.G."/>
            <person name="Reiff S.B."/>
            <person name="Swart E.C."/>
            <person name="Gosai S."/>
            <person name="Prabakaran S."/>
            <person name="Witkowska E."/>
            <person name="Larue G.E."/>
            <person name="Fisher S."/>
            <person name="Freeman R.M."/>
            <person name="Gunawardena J."/>
            <person name="Chu W."/>
            <person name="Stover N.A."/>
            <person name="Gregory B.D."/>
            <person name="Nowacki M."/>
            <person name="Derisi J."/>
            <person name="Roy S.W."/>
            <person name="Marshall W.F."/>
            <person name="Sood P."/>
        </authorList>
    </citation>
    <scope>NUCLEOTIDE SEQUENCE [LARGE SCALE GENOMIC DNA]</scope>
    <source>
        <strain evidence="19">WM001</strain>
    </source>
</reference>
<evidence type="ECO:0000256" key="11">
    <source>
        <dbReference type="ARBA" id="ARBA00022842"/>
    </source>
</evidence>
<keyword evidence="20" id="KW-1185">Reference proteome</keyword>
<name>A0A1R2D2M1_9CILI</name>
<dbReference type="InterPro" id="IPR048307">
    <property type="entry name" value="STT3_N"/>
</dbReference>
<feature type="transmembrane region" description="Helical" evidence="16">
    <location>
        <begin position="149"/>
        <end position="167"/>
    </location>
</feature>
<sequence>MDPKGKSLLSSWAPIFRIIILSLICTLSVLIRIFSVIPIKVIRFESIIHEFDPWFNFRTTKYLTEKGVYAFWDWFDSESWFPLGRAVGGTIYPGIMLTAGSIHSILNTLGFPIDIRNVCVFLAPGFAALTSLAGYFLTKEVTGRSEAGLYAALFIGIVPSYISRSVAGSYDNEGVAIFALVFTFYLYIKSVNTGSLLWSAAASLSFFYMVAAWGGYAFIINIIPIFVVVNVLIGKFTTNLYVSYCSFYILGSLLAMQIPFVGTQVVTSSEHLASHAVFIFLQIYVLGNWVKSQAGEDKFKIFIKIIIGMLVLLLIAASLYMTLSGKMKWSGRSLSLLDPTYAKRFIPIIASVSEHQPTTWASFFFDLHYLAVFAPAGLYYCLTESNPGKLFIAGYGVLAVYFACVMVRLLLVLAPAVCILSAIGLSETLYRFTRHIKNFRQWYTYKFNPEENTPKPKYGYPLELTIIVIGIIGAISVLYINHCVWVAAEAYSSPTVIMASKGYDGERKIIDDYREAYYWLRMNTAQDARIMSWWDYGYQITGFSNRTVLVDNNTWNNTHIATIGMIFASNEEVAAKNLRKLDAEYVLVIFGGVSYYSGDDINKFLWMVRIAAGVFPQIKEENYLNRGQYRIDSGMTETMKNSLMYRLSYYRFGEIMGHNRMMGYDVVRRAEIGDKNIKLRQFREVFTSEHWIVRIFKVLPEENRDGLKAKSGFSKKYSEMKDLGLVRSKLS</sequence>
<comment type="pathway">
    <text evidence="4">Protein modification; protein glycosylation.</text>
</comment>
<feature type="domain" description="Oligosaccharyl transferase STT3 N-terminal" evidence="17">
    <location>
        <begin position="18"/>
        <end position="420"/>
    </location>
</feature>
<organism evidence="19 20">
    <name type="scientific">Stentor coeruleus</name>
    <dbReference type="NCBI Taxonomy" id="5963"/>
    <lineage>
        <taxon>Eukaryota</taxon>
        <taxon>Sar</taxon>
        <taxon>Alveolata</taxon>
        <taxon>Ciliophora</taxon>
        <taxon>Postciliodesmatophora</taxon>
        <taxon>Heterotrichea</taxon>
        <taxon>Heterotrichida</taxon>
        <taxon>Stentoridae</taxon>
        <taxon>Stentor</taxon>
    </lineage>
</organism>
<evidence type="ECO:0000256" key="14">
    <source>
        <dbReference type="ARBA" id="ARBA00023211"/>
    </source>
</evidence>
<dbReference type="GO" id="GO:0046872">
    <property type="term" value="F:metal ion binding"/>
    <property type="evidence" value="ECO:0007669"/>
    <property type="project" value="UniProtKB-KW"/>
</dbReference>
<keyword evidence="10" id="KW-0479">Metal-binding</keyword>
<dbReference type="EMBL" id="MPUH01000012">
    <property type="protein sequence ID" value="OMJ95460.1"/>
    <property type="molecule type" value="Genomic_DNA"/>
</dbReference>
<comment type="similarity">
    <text evidence="5">Belongs to the STT3 family.</text>
</comment>
<keyword evidence="12 16" id="KW-1133">Transmembrane helix</keyword>
<dbReference type="GO" id="GO:0012505">
    <property type="term" value="C:endomembrane system"/>
    <property type="evidence" value="ECO:0007669"/>
    <property type="project" value="UniProtKB-SubCell"/>
</dbReference>
<dbReference type="InterPro" id="IPR048999">
    <property type="entry name" value="STT3-PglB_core"/>
</dbReference>
<dbReference type="AlphaFoldDB" id="A0A1R2D2M1"/>
<evidence type="ECO:0000256" key="2">
    <source>
        <dbReference type="ARBA" id="ARBA00001946"/>
    </source>
</evidence>
<dbReference type="InterPro" id="IPR003674">
    <property type="entry name" value="Oligo_trans_STT3"/>
</dbReference>
<evidence type="ECO:0000313" key="20">
    <source>
        <dbReference type="Proteomes" id="UP000187209"/>
    </source>
</evidence>
<feature type="transmembrane region" description="Helical" evidence="16">
    <location>
        <begin position="360"/>
        <end position="382"/>
    </location>
</feature>
<evidence type="ECO:0000259" key="17">
    <source>
        <dbReference type="Pfam" id="PF02516"/>
    </source>
</evidence>
<feature type="transmembrane region" description="Helical" evidence="16">
    <location>
        <begin position="394"/>
        <end position="423"/>
    </location>
</feature>
<comment type="cofactor">
    <cofactor evidence="1">
        <name>Mn(2+)</name>
        <dbReference type="ChEBI" id="CHEBI:29035"/>
    </cofactor>
</comment>
<keyword evidence="9 16" id="KW-0812">Transmembrane</keyword>
<feature type="transmembrane region" description="Helical" evidence="16">
    <location>
        <begin position="302"/>
        <end position="323"/>
    </location>
</feature>
<gene>
    <name evidence="19" type="ORF">SteCoe_1229</name>
</gene>
<feature type="transmembrane region" description="Helical" evidence="16">
    <location>
        <begin position="118"/>
        <end position="137"/>
    </location>
</feature>
<evidence type="ECO:0000256" key="1">
    <source>
        <dbReference type="ARBA" id="ARBA00001936"/>
    </source>
</evidence>
<comment type="caution">
    <text evidence="19">The sequence shown here is derived from an EMBL/GenBank/DDBJ whole genome shotgun (WGS) entry which is preliminary data.</text>
</comment>
<dbReference type="PANTHER" id="PTHR13872:SF1">
    <property type="entry name" value="DOLICHYL-DIPHOSPHOOLIGOSACCHARIDE--PROTEIN GLYCOSYLTRANSFERASE SUBUNIT STT3B"/>
    <property type="match status" value="1"/>
</dbReference>
<comment type="cofactor">
    <cofactor evidence="2">
        <name>Mg(2+)</name>
        <dbReference type="ChEBI" id="CHEBI:18420"/>
    </cofactor>
</comment>
<dbReference type="EC" id="2.4.99.18" evidence="6"/>
<dbReference type="Pfam" id="PF02516">
    <property type="entry name" value="STT3"/>
    <property type="match status" value="1"/>
</dbReference>
<keyword evidence="13 16" id="KW-0472">Membrane</keyword>
<evidence type="ECO:0000256" key="4">
    <source>
        <dbReference type="ARBA" id="ARBA00004922"/>
    </source>
</evidence>
<keyword evidence="11" id="KW-0460">Magnesium</keyword>
<feature type="transmembrane region" description="Helical" evidence="16">
    <location>
        <begin position="240"/>
        <end position="260"/>
    </location>
</feature>
<dbReference type="GO" id="GO:0016020">
    <property type="term" value="C:membrane"/>
    <property type="evidence" value="ECO:0007669"/>
    <property type="project" value="InterPro"/>
</dbReference>
<evidence type="ECO:0000256" key="12">
    <source>
        <dbReference type="ARBA" id="ARBA00022989"/>
    </source>
</evidence>
<accession>A0A1R2D2M1</accession>
<evidence type="ECO:0000256" key="8">
    <source>
        <dbReference type="ARBA" id="ARBA00022679"/>
    </source>
</evidence>
<evidence type="ECO:0000256" key="7">
    <source>
        <dbReference type="ARBA" id="ARBA00022676"/>
    </source>
</evidence>
<dbReference type="UniPathway" id="UPA00378"/>
<keyword evidence="7" id="KW-0328">Glycosyltransferase</keyword>
<evidence type="ECO:0000256" key="15">
    <source>
        <dbReference type="ARBA" id="ARBA00048829"/>
    </source>
</evidence>
<dbReference type="Proteomes" id="UP000187209">
    <property type="component" value="Unassembled WGS sequence"/>
</dbReference>
<dbReference type="PANTHER" id="PTHR13872">
    <property type="entry name" value="DOLICHYL-DIPHOSPHOOLIGOSACCHARIDE--PROTEIN GLYCOSYLTRANSFERASE SUBUNIT"/>
    <property type="match status" value="1"/>
</dbReference>
<feature type="transmembrane region" description="Helical" evidence="16">
    <location>
        <begin position="206"/>
        <end position="233"/>
    </location>
</feature>
<evidence type="ECO:0000256" key="6">
    <source>
        <dbReference type="ARBA" id="ARBA00012605"/>
    </source>
</evidence>
<evidence type="ECO:0000259" key="18">
    <source>
        <dbReference type="Pfam" id="PF21436"/>
    </source>
</evidence>
<evidence type="ECO:0000256" key="9">
    <source>
        <dbReference type="ARBA" id="ARBA00022692"/>
    </source>
</evidence>
<evidence type="ECO:0000256" key="3">
    <source>
        <dbReference type="ARBA" id="ARBA00004127"/>
    </source>
</evidence>
<feature type="transmembrane region" description="Helical" evidence="16">
    <location>
        <begin position="12"/>
        <end position="34"/>
    </location>
</feature>
<dbReference type="GO" id="GO:0004579">
    <property type="term" value="F:dolichyl-diphosphooligosaccharide-protein glycotransferase activity"/>
    <property type="evidence" value="ECO:0007669"/>
    <property type="project" value="UniProtKB-EC"/>
</dbReference>
<proteinExistence type="inferred from homology"/>
<keyword evidence="8" id="KW-0808">Transferase</keyword>
<dbReference type="OrthoDB" id="10261066at2759"/>
<feature type="transmembrane region" description="Helical" evidence="16">
    <location>
        <begin position="174"/>
        <end position="200"/>
    </location>
</feature>
<evidence type="ECO:0000313" key="19">
    <source>
        <dbReference type="EMBL" id="OMJ95460.1"/>
    </source>
</evidence>
<keyword evidence="14" id="KW-0464">Manganese</keyword>
<feature type="transmembrane region" description="Helical" evidence="16">
    <location>
        <begin position="272"/>
        <end position="290"/>
    </location>
</feature>
<comment type="catalytic activity">
    <reaction evidence="15">
        <text>a di-trans,poly-cis-dolichyl diphosphooligosaccharide + L-asparaginyl-[protein] = N(4)-(oligosaccharide-(1-&gt;4)-N-acetyl-beta-D-glucosaminyl-(1-&gt;4)-N-acetyl-beta-D-glucosaminyl)-L-asparaginyl-[protein] + a di-trans,poly-cis-dolichyl diphosphate + H(+)</text>
        <dbReference type="Rhea" id="RHEA:22980"/>
        <dbReference type="Rhea" id="RHEA-COMP:12804"/>
        <dbReference type="Rhea" id="RHEA-COMP:12805"/>
        <dbReference type="Rhea" id="RHEA-COMP:19506"/>
        <dbReference type="Rhea" id="RHEA-COMP:19509"/>
        <dbReference type="ChEBI" id="CHEBI:15378"/>
        <dbReference type="ChEBI" id="CHEBI:50347"/>
        <dbReference type="ChEBI" id="CHEBI:57497"/>
        <dbReference type="ChEBI" id="CHEBI:57570"/>
        <dbReference type="ChEBI" id="CHEBI:132529"/>
        <dbReference type="EC" id="2.4.99.18"/>
    </reaction>
</comment>
<feature type="transmembrane region" description="Helical" evidence="16">
    <location>
        <begin position="464"/>
        <end position="488"/>
    </location>
</feature>
<dbReference type="Gene3D" id="3.40.50.12610">
    <property type="match status" value="1"/>
</dbReference>
<evidence type="ECO:0000256" key="10">
    <source>
        <dbReference type="ARBA" id="ARBA00022723"/>
    </source>
</evidence>
<dbReference type="Pfam" id="PF21436">
    <property type="entry name" value="STT3-PglB_core"/>
    <property type="match status" value="1"/>
</dbReference>
<comment type="subcellular location">
    <subcellularLocation>
        <location evidence="3">Endomembrane system</location>
        <topology evidence="3">Multi-pass membrane protein</topology>
    </subcellularLocation>
</comment>
<feature type="domain" description="STT3/PglB/AglB core" evidence="18">
    <location>
        <begin position="530"/>
        <end position="586"/>
    </location>
</feature>
<evidence type="ECO:0000256" key="16">
    <source>
        <dbReference type="SAM" id="Phobius"/>
    </source>
</evidence>
<evidence type="ECO:0000256" key="13">
    <source>
        <dbReference type="ARBA" id="ARBA00023136"/>
    </source>
</evidence>
<protein>
    <recommendedName>
        <fullName evidence="6">dolichyl-diphosphooligosaccharide--protein glycotransferase</fullName>
        <ecNumber evidence="6">2.4.99.18</ecNumber>
    </recommendedName>
</protein>